<keyword evidence="2" id="KW-1185">Reference proteome</keyword>
<evidence type="ECO:0000313" key="1">
    <source>
        <dbReference type="EMBL" id="MEA5429477.1"/>
    </source>
</evidence>
<protein>
    <submittedName>
        <fullName evidence="1">DUF6364 family protein</fullName>
    </submittedName>
</protein>
<dbReference type="RefSeq" id="WP_323689589.1">
    <property type="nucleotide sequence ID" value="NZ_JAYGIM010000022.1"/>
</dbReference>
<reference evidence="1 2" key="1">
    <citation type="submission" date="2023-12" db="EMBL/GenBank/DDBJ databases">
        <title>Novel species of the genus Arcicella isolated from rivers.</title>
        <authorList>
            <person name="Lu H."/>
        </authorList>
    </citation>
    <scope>NUCLEOTIDE SEQUENCE [LARGE SCALE GENOMIC DNA]</scope>
    <source>
        <strain evidence="1 2">DC25W</strain>
    </source>
</reference>
<accession>A0ABU5SQB8</accession>
<name>A0ABU5SQB8_9BACT</name>
<dbReference type="Proteomes" id="UP001302222">
    <property type="component" value="Unassembled WGS sequence"/>
</dbReference>
<dbReference type="InterPro" id="IPR045944">
    <property type="entry name" value="DUF6364"/>
</dbReference>
<proteinExistence type="predicted"/>
<evidence type="ECO:0000313" key="2">
    <source>
        <dbReference type="Proteomes" id="UP001302222"/>
    </source>
</evidence>
<comment type="caution">
    <text evidence="1">The sequence shown here is derived from an EMBL/GenBank/DDBJ whole genome shotgun (WGS) entry which is preliminary data.</text>
</comment>
<dbReference type="Pfam" id="PF19891">
    <property type="entry name" value="DUF6364"/>
    <property type="match status" value="1"/>
</dbReference>
<dbReference type="EMBL" id="JAYGIM010000022">
    <property type="protein sequence ID" value="MEA5429477.1"/>
    <property type="molecule type" value="Genomic_DNA"/>
</dbReference>
<gene>
    <name evidence="1" type="ORF">VB798_22990</name>
</gene>
<organism evidence="1 2">
    <name type="scientific">Arcicella lustrica</name>
    <dbReference type="NCBI Taxonomy" id="2984196"/>
    <lineage>
        <taxon>Bacteria</taxon>
        <taxon>Pseudomonadati</taxon>
        <taxon>Bacteroidota</taxon>
        <taxon>Cytophagia</taxon>
        <taxon>Cytophagales</taxon>
        <taxon>Flectobacillaceae</taxon>
        <taxon>Arcicella</taxon>
    </lineage>
</organism>
<sequence>MNAKLTLTIEQAVIDKAKKYAKEKERSLSDLIESYLKTLPVDNPQDEIELTPIVKSLKGTFSAPEKLDYKEELSNSLSEKYL</sequence>